<dbReference type="Gene3D" id="1.10.1200.10">
    <property type="entry name" value="ACP-like"/>
    <property type="match status" value="1"/>
</dbReference>
<sequence length="101" mass="11587">MAKPEQTIKSNFYLKQELLKNMNSLPKLSEVFAEALAISSEEVTEDLSYQGIAEWDSMSHLVLVTKIEEVYQISIEMEDVLEMGSVSKVRDILKKYEIENV</sequence>
<keyword evidence="3" id="KW-1185">Reference proteome</keyword>
<evidence type="ECO:0000313" key="3">
    <source>
        <dbReference type="Proteomes" id="UP001403385"/>
    </source>
</evidence>
<protein>
    <submittedName>
        <fullName evidence="2">Acyl carrier protein</fullName>
    </submittedName>
</protein>
<name>A0AAW9SFX0_9BACT</name>
<feature type="domain" description="Carrier" evidence="1">
    <location>
        <begin position="27"/>
        <end position="89"/>
    </location>
</feature>
<dbReference type="AlphaFoldDB" id="A0AAW9SFX0"/>
<dbReference type="SUPFAM" id="SSF47336">
    <property type="entry name" value="ACP-like"/>
    <property type="match status" value="1"/>
</dbReference>
<dbReference type="EMBL" id="JBDKWZ010000023">
    <property type="protein sequence ID" value="MEN7551490.1"/>
    <property type="molecule type" value="Genomic_DNA"/>
</dbReference>
<dbReference type="RefSeq" id="WP_346824271.1">
    <property type="nucleotide sequence ID" value="NZ_JBDKWZ010000023.1"/>
</dbReference>
<reference evidence="2 3" key="1">
    <citation type="submission" date="2024-04" db="EMBL/GenBank/DDBJ databases">
        <title>Novel genus in family Flammeovirgaceae.</title>
        <authorList>
            <person name="Nguyen T.H."/>
            <person name="Vuong T.Q."/>
            <person name="Le H."/>
            <person name="Kim S.-G."/>
        </authorList>
    </citation>
    <scope>NUCLEOTIDE SEQUENCE [LARGE SCALE GENOMIC DNA]</scope>
    <source>
        <strain evidence="2 3">JCM 23209</strain>
    </source>
</reference>
<dbReference type="InterPro" id="IPR036736">
    <property type="entry name" value="ACP-like_sf"/>
</dbReference>
<dbReference type="InterPro" id="IPR009081">
    <property type="entry name" value="PP-bd_ACP"/>
</dbReference>
<evidence type="ECO:0000313" key="2">
    <source>
        <dbReference type="EMBL" id="MEN7551490.1"/>
    </source>
</evidence>
<dbReference type="Pfam" id="PF00550">
    <property type="entry name" value="PP-binding"/>
    <property type="match status" value="1"/>
</dbReference>
<accession>A0AAW9SFX0</accession>
<evidence type="ECO:0000259" key="1">
    <source>
        <dbReference type="Pfam" id="PF00550"/>
    </source>
</evidence>
<organism evidence="2 3">
    <name type="scientific">Rapidithrix thailandica</name>
    <dbReference type="NCBI Taxonomy" id="413964"/>
    <lineage>
        <taxon>Bacteria</taxon>
        <taxon>Pseudomonadati</taxon>
        <taxon>Bacteroidota</taxon>
        <taxon>Cytophagia</taxon>
        <taxon>Cytophagales</taxon>
        <taxon>Flammeovirgaceae</taxon>
        <taxon>Rapidithrix</taxon>
    </lineage>
</organism>
<proteinExistence type="predicted"/>
<dbReference type="Proteomes" id="UP001403385">
    <property type="component" value="Unassembled WGS sequence"/>
</dbReference>
<comment type="caution">
    <text evidence="2">The sequence shown here is derived from an EMBL/GenBank/DDBJ whole genome shotgun (WGS) entry which is preliminary data.</text>
</comment>
<gene>
    <name evidence="2" type="ORF">AAG747_26470</name>
</gene>